<sequence length="303" mass="33632">MRTVACIIPTHGRPDFLRESLHSVLSQRGVSVAEIVVVDDVGTPETAAIVNSLAQEIPDKTITYAHRADGLPGASASRNYGFAETSSDIIAFLDDDDLWTEDHLRLAVAALEEGGRPLSLSWMSVQEDDGAPRPHFSPTRGLTFKQVLSVNPGVTGSNMVMTRDAFVAAGRFDEKLPVSNDKDFFAAYLRSGQDYTVVESRTVIHRRHSSGQLTAWNDSRANGLEAYLLKYSDVVSAADRRYLQRQIHSIRSRTYRGFPRLREAVLLILRSSPSTLRERVARRLRRAAGPQAHVLRTSPGHRQ</sequence>
<dbReference type="CDD" id="cd00761">
    <property type="entry name" value="Glyco_tranf_GTA_type"/>
    <property type="match status" value="1"/>
</dbReference>
<keyword evidence="3" id="KW-1185">Reference proteome</keyword>
<organism evidence="2 3">
    <name type="scientific">Microbacterium radiodurans</name>
    <dbReference type="NCBI Taxonomy" id="661398"/>
    <lineage>
        <taxon>Bacteria</taxon>
        <taxon>Bacillati</taxon>
        <taxon>Actinomycetota</taxon>
        <taxon>Actinomycetes</taxon>
        <taxon>Micrococcales</taxon>
        <taxon>Microbacteriaceae</taxon>
        <taxon>Microbacterium</taxon>
    </lineage>
</organism>
<protein>
    <submittedName>
        <fullName evidence="2">Glycosyltransferase family 2 protein</fullName>
    </submittedName>
</protein>
<evidence type="ECO:0000313" key="2">
    <source>
        <dbReference type="EMBL" id="KAA9084156.1"/>
    </source>
</evidence>
<feature type="domain" description="Glycosyltransferase 2-like" evidence="1">
    <location>
        <begin position="6"/>
        <end position="166"/>
    </location>
</feature>
<accession>A0A5J5ISE5</accession>
<gene>
    <name evidence="2" type="ORF">F6B42_14350</name>
</gene>
<proteinExistence type="predicted"/>
<name>A0A5J5ISE5_9MICO</name>
<dbReference type="GO" id="GO:0016740">
    <property type="term" value="F:transferase activity"/>
    <property type="evidence" value="ECO:0007669"/>
    <property type="project" value="UniProtKB-KW"/>
</dbReference>
<evidence type="ECO:0000259" key="1">
    <source>
        <dbReference type="Pfam" id="PF00535"/>
    </source>
</evidence>
<dbReference type="EMBL" id="VYRZ01000004">
    <property type="protein sequence ID" value="KAA9084156.1"/>
    <property type="molecule type" value="Genomic_DNA"/>
</dbReference>
<evidence type="ECO:0000313" key="3">
    <source>
        <dbReference type="Proteomes" id="UP000327039"/>
    </source>
</evidence>
<dbReference type="PANTHER" id="PTHR43685">
    <property type="entry name" value="GLYCOSYLTRANSFERASE"/>
    <property type="match status" value="1"/>
</dbReference>
<dbReference type="Proteomes" id="UP000327039">
    <property type="component" value="Unassembled WGS sequence"/>
</dbReference>
<dbReference type="InterPro" id="IPR001173">
    <property type="entry name" value="Glyco_trans_2-like"/>
</dbReference>
<dbReference type="OrthoDB" id="153025at2"/>
<dbReference type="InterPro" id="IPR029044">
    <property type="entry name" value="Nucleotide-diphossugar_trans"/>
</dbReference>
<dbReference type="InterPro" id="IPR050834">
    <property type="entry name" value="Glycosyltransf_2"/>
</dbReference>
<dbReference type="AlphaFoldDB" id="A0A5J5ISE5"/>
<dbReference type="SUPFAM" id="SSF53448">
    <property type="entry name" value="Nucleotide-diphospho-sugar transferases"/>
    <property type="match status" value="1"/>
</dbReference>
<dbReference type="RefSeq" id="WP_150420409.1">
    <property type="nucleotide sequence ID" value="NZ_VYRZ01000004.1"/>
</dbReference>
<dbReference type="Pfam" id="PF00535">
    <property type="entry name" value="Glycos_transf_2"/>
    <property type="match status" value="1"/>
</dbReference>
<keyword evidence="2" id="KW-0808">Transferase</keyword>
<dbReference type="Gene3D" id="3.90.550.10">
    <property type="entry name" value="Spore Coat Polysaccharide Biosynthesis Protein SpsA, Chain A"/>
    <property type="match status" value="1"/>
</dbReference>
<dbReference type="PANTHER" id="PTHR43685:SF2">
    <property type="entry name" value="GLYCOSYLTRANSFERASE 2-LIKE DOMAIN-CONTAINING PROTEIN"/>
    <property type="match status" value="1"/>
</dbReference>
<reference evidence="3" key="1">
    <citation type="submission" date="2019-09" db="EMBL/GenBank/DDBJ databases">
        <title>Mumia zhuanghuii sp. nov. isolated from the intestinal contents of plateau pika (Ochotona curzoniae) in the Qinghai-Tibet plateau of China.</title>
        <authorList>
            <person name="Tian Z."/>
        </authorList>
    </citation>
    <scope>NUCLEOTIDE SEQUENCE [LARGE SCALE GENOMIC DNA]</scope>
    <source>
        <strain evidence="3">DSM 25564</strain>
    </source>
</reference>
<comment type="caution">
    <text evidence="2">The sequence shown here is derived from an EMBL/GenBank/DDBJ whole genome shotgun (WGS) entry which is preliminary data.</text>
</comment>